<evidence type="ECO:0000313" key="2">
    <source>
        <dbReference type="EnsemblPlants" id="cds.evm.model.02.894"/>
    </source>
</evidence>
<evidence type="ECO:0000313" key="3">
    <source>
        <dbReference type="Proteomes" id="UP000596661"/>
    </source>
</evidence>
<dbReference type="GO" id="GO:0043023">
    <property type="term" value="F:ribosomal large subunit binding"/>
    <property type="evidence" value="ECO:0007669"/>
    <property type="project" value="TreeGrafter"/>
</dbReference>
<reference evidence="2" key="2">
    <citation type="submission" date="2021-03" db="UniProtKB">
        <authorList>
            <consortium name="EnsemblPlants"/>
        </authorList>
    </citation>
    <scope>IDENTIFICATION</scope>
</reference>
<dbReference type="InterPro" id="IPR004394">
    <property type="entry name" value="Iojap/RsfS/C7orf30"/>
</dbReference>
<sequence length="147" mass="16930">MWAATLRSYSPQLLQPWKLGFSTFNHSLSSISKHMGLLELQEVEKILSDVRADNVKVIPANKQHDWADFMVIATGRSTWHVRNIAQALIYQAGKVIIHALDENAREYYNLEDLWTSETSEQEPMDLENVMVKVRRINNSKRPPPKDA</sequence>
<accession>A0A803P342</accession>
<dbReference type="Pfam" id="PF02410">
    <property type="entry name" value="RsfS"/>
    <property type="match status" value="2"/>
</dbReference>
<dbReference type="InterPro" id="IPR043519">
    <property type="entry name" value="NT_sf"/>
</dbReference>
<proteinExistence type="inferred from homology"/>
<keyword evidence="3" id="KW-1185">Reference proteome</keyword>
<dbReference type="AlphaFoldDB" id="A0A803P342"/>
<evidence type="ECO:0000256" key="1">
    <source>
        <dbReference type="ARBA" id="ARBA00010574"/>
    </source>
</evidence>
<name>A0A803P342_CANSA</name>
<protein>
    <recommendedName>
        <fullName evidence="4">Protein Iojap-related, mitochondrial</fullName>
    </recommendedName>
</protein>
<dbReference type="GO" id="GO:0090071">
    <property type="term" value="P:negative regulation of ribosome biogenesis"/>
    <property type="evidence" value="ECO:0007669"/>
    <property type="project" value="TreeGrafter"/>
</dbReference>
<reference evidence="2" key="1">
    <citation type="submission" date="2018-11" db="EMBL/GenBank/DDBJ databases">
        <authorList>
            <person name="Grassa J C."/>
        </authorList>
    </citation>
    <scope>NUCLEOTIDE SEQUENCE [LARGE SCALE GENOMIC DNA]</scope>
</reference>
<dbReference type="OMA" id="KTRRRDH"/>
<dbReference type="PANTHER" id="PTHR21043:SF0">
    <property type="entry name" value="MITOCHONDRIAL ASSEMBLY OF RIBOSOMAL LARGE SUBUNIT PROTEIN 1"/>
    <property type="match status" value="1"/>
</dbReference>
<dbReference type="Gramene" id="evm.model.02.894">
    <property type="protein sequence ID" value="cds.evm.model.02.894"/>
    <property type="gene ID" value="evm.TU.02.894"/>
</dbReference>
<dbReference type="SUPFAM" id="SSF81301">
    <property type="entry name" value="Nucleotidyltransferase"/>
    <property type="match status" value="1"/>
</dbReference>
<dbReference type="GO" id="GO:0017148">
    <property type="term" value="P:negative regulation of translation"/>
    <property type="evidence" value="ECO:0007669"/>
    <property type="project" value="TreeGrafter"/>
</dbReference>
<organism evidence="2 3">
    <name type="scientific">Cannabis sativa</name>
    <name type="common">Hemp</name>
    <name type="synonym">Marijuana</name>
    <dbReference type="NCBI Taxonomy" id="3483"/>
    <lineage>
        <taxon>Eukaryota</taxon>
        <taxon>Viridiplantae</taxon>
        <taxon>Streptophyta</taxon>
        <taxon>Embryophyta</taxon>
        <taxon>Tracheophyta</taxon>
        <taxon>Spermatophyta</taxon>
        <taxon>Magnoliopsida</taxon>
        <taxon>eudicotyledons</taxon>
        <taxon>Gunneridae</taxon>
        <taxon>Pentapetalae</taxon>
        <taxon>rosids</taxon>
        <taxon>fabids</taxon>
        <taxon>Rosales</taxon>
        <taxon>Cannabaceae</taxon>
        <taxon>Cannabis</taxon>
    </lineage>
</organism>
<comment type="similarity">
    <text evidence="1">Belongs to the Iojap/RsfS family.</text>
</comment>
<dbReference type="EnsemblPlants" id="evm.model.02.894">
    <property type="protein sequence ID" value="cds.evm.model.02.894"/>
    <property type="gene ID" value="evm.TU.02.894"/>
</dbReference>
<dbReference type="PANTHER" id="PTHR21043">
    <property type="entry name" value="IOJAP SUPERFAMILY ORTHOLOG"/>
    <property type="match status" value="1"/>
</dbReference>
<evidence type="ECO:0008006" key="4">
    <source>
        <dbReference type="Google" id="ProtNLM"/>
    </source>
</evidence>
<dbReference type="EMBL" id="UZAU01000140">
    <property type="status" value="NOT_ANNOTATED_CDS"/>
    <property type="molecule type" value="Genomic_DNA"/>
</dbReference>
<dbReference type="Proteomes" id="UP000596661">
    <property type="component" value="Chromosome 2"/>
</dbReference>
<dbReference type="Gene3D" id="3.30.460.10">
    <property type="entry name" value="Beta Polymerase, domain 2"/>
    <property type="match status" value="2"/>
</dbReference>